<evidence type="ECO:0000256" key="1">
    <source>
        <dbReference type="ARBA" id="ARBA00004127"/>
    </source>
</evidence>
<evidence type="ECO:0000256" key="2">
    <source>
        <dbReference type="ARBA" id="ARBA00022448"/>
    </source>
</evidence>
<dbReference type="SUPFAM" id="SSF103473">
    <property type="entry name" value="MFS general substrate transporter"/>
    <property type="match status" value="1"/>
</dbReference>
<protein>
    <recommendedName>
        <fullName evidence="8">Major facilitator superfamily (MFS) profile domain-containing protein</fullName>
    </recommendedName>
</protein>
<keyword evidence="3 7" id="KW-0812">Transmembrane</keyword>
<evidence type="ECO:0000256" key="7">
    <source>
        <dbReference type="SAM" id="Phobius"/>
    </source>
</evidence>
<dbReference type="InterPro" id="IPR011701">
    <property type="entry name" value="MFS"/>
</dbReference>
<evidence type="ECO:0000313" key="10">
    <source>
        <dbReference type="Proteomes" id="UP001620645"/>
    </source>
</evidence>
<feature type="transmembrane region" description="Helical" evidence="7">
    <location>
        <begin position="464"/>
        <end position="483"/>
    </location>
</feature>
<feature type="transmembrane region" description="Helical" evidence="7">
    <location>
        <begin position="570"/>
        <end position="587"/>
    </location>
</feature>
<dbReference type="InterPro" id="IPR036259">
    <property type="entry name" value="MFS_trans_sf"/>
</dbReference>
<feature type="transmembrane region" description="Helical" evidence="7">
    <location>
        <begin position="157"/>
        <end position="181"/>
    </location>
</feature>
<dbReference type="PANTHER" id="PTHR23510">
    <property type="entry name" value="INNER MEMBRANE TRANSPORT PROTEIN YAJR"/>
    <property type="match status" value="1"/>
</dbReference>
<feature type="compositionally biased region" description="Basic and acidic residues" evidence="6">
    <location>
        <begin position="622"/>
        <end position="655"/>
    </location>
</feature>
<feature type="transmembrane region" description="Helical" evidence="7">
    <location>
        <begin position="193"/>
        <end position="212"/>
    </location>
</feature>
<comment type="caution">
    <text evidence="9">The sequence shown here is derived from an EMBL/GenBank/DDBJ whole genome shotgun (WGS) entry which is preliminary data.</text>
</comment>
<dbReference type="CDD" id="cd17326">
    <property type="entry name" value="MFS_MFSD8"/>
    <property type="match status" value="1"/>
</dbReference>
<feature type="region of interest" description="Disordered" evidence="6">
    <location>
        <begin position="69"/>
        <end position="104"/>
    </location>
</feature>
<feature type="transmembrane region" description="Helical" evidence="7">
    <location>
        <begin position="224"/>
        <end position="243"/>
    </location>
</feature>
<organism evidence="9 10">
    <name type="scientific">Heterodera schachtii</name>
    <name type="common">Sugarbeet cyst nematode worm</name>
    <name type="synonym">Tylenchus schachtii</name>
    <dbReference type="NCBI Taxonomy" id="97005"/>
    <lineage>
        <taxon>Eukaryota</taxon>
        <taxon>Metazoa</taxon>
        <taxon>Ecdysozoa</taxon>
        <taxon>Nematoda</taxon>
        <taxon>Chromadorea</taxon>
        <taxon>Rhabditida</taxon>
        <taxon>Tylenchina</taxon>
        <taxon>Tylenchomorpha</taxon>
        <taxon>Tylenchoidea</taxon>
        <taxon>Heteroderidae</taxon>
        <taxon>Heteroderinae</taxon>
        <taxon>Heterodera</taxon>
    </lineage>
</organism>
<keyword evidence="2" id="KW-0813">Transport</keyword>
<evidence type="ECO:0000256" key="4">
    <source>
        <dbReference type="ARBA" id="ARBA00022989"/>
    </source>
</evidence>
<name>A0ABD2K3H0_HETSC</name>
<feature type="transmembrane region" description="Helical" evidence="7">
    <location>
        <begin position="430"/>
        <end position="452"/>
    </location>
</feature>
<dbReference type="PROSITE" id="PS50850">
    <property type="entry name" value="MFS"/>
    <property type="match status" value="1"/>
</dbReference>
<feature type="region of interest" description="Disordered" evidence="6">
    <location>
        <begin position="622"/>
        <end position="674"/>
    </location>
</feature>
<keyword evidence="4 7" id="KW-1133">Transmembrane helix</keyword>
<sequence>MSVDRPLCRSSVPATHWPFAAPSPPSRPRQFPSSASLNSSGTTAEALTVLERSCAKLIRAEDGFANSAKNRANGARENSSVREPLLINGSPNNHKPNHKPTHWSTCNRLQSKLKRVNMGSERSPTNCSAIDDSSQSVFDESEILPENTQINVSERSLYVASFLSFCTVVQYSLYFASMWPYFKALDSEADEGFSTYIVAAYSLGQLLGSPLFGLVSNRMRKIRYVLYVGLLLMFFGNALYLSVHFCGEERQRKYWLWAARFVTGIGSGNISLLKAYASTASVPENRSKAIALITGGVALGQTIGPALQFLFTPFGSHPGSRLPFGLQLSKYTAPAFMACIMNVVNALCIKTMFFENYVGVHSSESERKQKSNTNNDKMTNKKSKLPPYDKRAALLCYGTRFTQMFVNSNFEAIGSPLAMMMFAWTSDQVLIYISLAQGIMSLLAFLTYLVFIVTKIDKVINDRANLLASLYVLLMFFLITYSYPFLPGNVETFHHQNHSNHSEPVGCNADKFDWCDTVRPLSPIYYYICYIFCIGLAFPNINISLNTLFSKIIGPRRQGIQQGILQMSGAFARALGPITIGTLYTVYGPQGIWIIALSVIFTTLLLWMLFFPLMVPLSLPDENERNHPTEKATDRPPYREERTPLVEHSDGRGEDAEAAENGNDATVTTTASLR</sequence>
<comment type="subcellular location">
    <subcellularLocation>
        <location evidence="1">Endomembrane system</location>
        <topology evidence="1">Multi-pass membrane protein</topology>
    </subcellularLocation>
</comment>
<dbReference type="EMBL" id="JBICCN010000054">
    <property type="protein sequence ID" value="KAL3097432.1"/>
    <property type="molecule type" value="Genomic_DNA"/>
</dbReference>
<dbReference type="InterPro" id="IPR051068">
    <property type="entry name" value="MFS_Domain-Containing_Protein"/>
</dbReference>
<evidence type="ECO:0000259" key="8">
    <source>
        <dbReference type="PROSITE" id="PS50850"/>
    </source>
</evidence>
<feature type="transmembrane region" description="Helical" evidence="7">
    <location>
        <begin position="331"/>
        <end position="349"/>
    </location>
</feature>
<evidence type="ECO:0000256" key="6">
    <source>
        <dbReference type="SAM" id="MobiDB-lite"/>
    </source>
</evidence>
<proteinExistence type="predicted"/>
<dbReference type="Proteomes" id="UP001620645">
    <property type="component" value="Unassembled WGS sequence"/>
</dbReference>
<dbReference type="Gene3D" id="1.20.1250.20">
    <property type="entry name" value="MFS general substrate transporter like domains"/>
    <property type="match status" value="1"/>
</dbReference>
<keyword evidence="5 7" id="KW-0472">Membrane</keyword>
<feature type="region of interest" description="Disordered" evidence="6">
    <location>
        <begin position="1"/>
        <end position="42"/>
    </location>
</feature>
<feature type="transmembrane region" description="Helical" evidence="7">
    <location>
        <begin position="404"/>
        <end position="424"/>
    </location>
</feature>
<evidence type="ECO:0000313" key="9">
    <source>
        <dbReference type="EMBL" id="KAL3097432.1"/>
    </source>
</evidence>
<evidence type="ECO:0000256" key="3">
    <source>
        <dbReference type="ARBA" id="ARBA00022692"/>
    </source>
</evidence>
<feature type="region of interest" description="Disordered" evidence="6">
    <location>
        <begin position="365"/>
        <end position="385"/>
    </location>
</feature>
<feature type="transmembrane region" description="Helical" evidence="7">
    <location>
        <begin position="524"/>
        <end position="549"/>
    </location>
</feature>
<gene>
    <name evidence="9" type="ORF">niasHS_003880</name>
</gene>
<feature type="transmembrane region" description="Helical" evidence="7">
    <location>
        <begin position="593"/>
        <end position="615"/>
    </location>
</feature>
<reference evidence="9 10" key="1">
    <citation type="submission" date="2024-10" db="EMBL/GenBank/DDBJ databases">
        <authorList>
            <person name="Kim D."/>
        </authorList>
    </citation>
    <scope>NUCLEOTIDE SEQUENCE [LARGE SCALE GENOMIC DNA]</scope>
    <source>
        <strain evidence="9">Taebaek</strain>
    </source>
</reference>
<dbReference type="PANTHER" id="PTHR23510:SF3">
    <property type="entry name" value="MAJOR FACILITATOR SUPERFAMILY DOMAIN-CONTAINING PROTEIN 8"/>
    <property type="match status" value="1"/>
</dbReference>
<dbReference type="AlphaFoldDB" id="A0ABD2K3H0"/>
<dbReference type="InterPro" id="IPR020846">
    <property type="entry name" value="MFS_dom"/>
</dbReference>
<accession>A0ABD2K3H0</accession>
<feature type="domain" description="Major facilitator superfamily (MFS) profile" evidence="8">
    <location>
        <begin position="156"/>
        <end position="615"/>
    </location>
</feature>
<dbReference type="GO" id="GO:0012505">
    <property type="term" value="C:endomembrane system"/>
    <property type="evidence" value="ECO:0007669"/>
    <property type="project" value="UniProtKB-SubCell"/>
</dbReference>
<feature type="transmembrane region" description="Helical" evidence="7">
    <location>
        <begin position="255"/>
        <end position="277"/>
    </location>
</feature>
<evidence type="ECO:0000256" key="5">
    <source>
        <dbReference type="ARBA" id="ARBA00023136"/>
    </source>
</evidence>
<dbReference type="Pfam" id="PF07690">
    <property type="entry name" value="MFS_1"/>
    <property type="match status" value="2"/>
</dbReference>
<keyword evidence="10" id="KW-1185">Reference proteome</keyword>
<feature type="transmembrane region" description="Helical" evidence="7">
    <location>
        <begin position="289"/>
        <end position="311"/>
    </location>
</feature>